<sequence length="185" mass="20817">MPTKPLIQAQARTVIESVSAVAVYEMISDLPSQSRWSSECRGGRWISGEPAQFGARFEGNNHRDMDVVAWAPVVRGDWSTVCEIVSAVPGSEFAWAMLDSLGNPQQSIWSFVLSEKQNDVVLEHRFVMQEPTEGIASITADMSAAERTQFFEEWERKVAADLRSSVDRIRELFTEILDEEVGRSY</sequence>
<dbReference type="EMBL" id="BAAALY010000002">
    <property type="protein sequence ID" value="GAA1532415.1"/>
    <property type="molecule type" value="Genomic_DNA"/>
</dbReference>
<dbReference type="InterPro" id="IPR023393">
    <property type="entry name" value="START-like_dom_sf"/>
</dbReference>
<reference evidence="1 2" key="1">
    <citation type="journal article" date="2019" name="Int. J. Syst. Evol. Microbiol.">
        <title>The Global Catalogue of Microorganisms (GCM) 10K type strain sequencing project: providing services to taxonomists for standard genome sequencing and annotation.</title>
        <authorList>
            <consortium name="The Broad Institute Genomics Platform"/>
            <consortium name="The Broad Institute Genome Sequencing Center for Infectious Disease"/>
            <person name="Wu L."/>
            <person name="Ma J."/>
        </authorList>
    </citation>
    <scope>NUCLEOTIDE SEQUENCE [LARGE SCALE GENOMIC DNA]</scope>
    <source>
        <strain evidence="1 2">JCM 13319</strain>
    </source>
</reference>
<accession>A0ABN2B2G6</accession>
<dbReference type="RefSeq" id="WP_346035201.1">
    <property type="nucleotide sequence ID" value="NZ_BAAALY010000002.1"/>
</dbReference>
<dbReference type="CDD" id="cd07812">
    <property type="entry name" value="SRPBCC"/>
    <property type="match status" value="1"/>
</dbReference>
<keyword evidence="2" id="KW-1185">Reference proteome</keyword>
<gene>
    <name evidence="1" type="ORF">GCM10009691_05210</name>
</gene>
<evidence type="ECO:0000313" key="2">
    <source>
        <dbReference type="Proteomes" id="UP001501791"/>
    </source>
</evidence>
<name>A0ABN2B2G6_9MICO</name>
<evidence type="ECO:0000313" key="1">
    <source>
        <dbReference type="EMBL" id="GAA1532415.1"/>
    </source>
</evidence>
<proteinExistence type="predicted"/>
<comment type="caution">
    <text evidence="1">The sequence shown here is derived from an EMBL/GenBank/DDBJ whole genome shotgun (WGS) entry which is preliminary data.</text>
</comment>
<protein>
    <submittedName>
        <fullName evidence="1">SRPBCC family protein</fullName>
    </submittedName>
</protein>
<dbReference type="Proteomes" id="UP001501791">
    <property type="component" value="Unassembled WGS sequence"/>
</dbReference>
<organism evidence="1 2">
    <name type="scientific">Brevibacterium picturae</name>
    <dbReference type="NCBI Taxonomy" id="260553"/>
    <lineage>
        <taxon>Bacteria</taxon>
        <taxon>Bacillati</taxon>
        <taxon>Actinomycetota</taxon>
        <taxon>Actinomycetes</taxon>
        <taxon>Micrococcales</taxon>
        <taxon>Brevibacteriaceae</taxon>
        <taxon>Brevibacterium</taxon>
    </lineage>
</organism>
<dbReference type="Gene3D" id="3.30.530.20">
    <property type="match status" value="1"/>
</dbReference>
<dbReference type="SUPFAM" id="SSF55961">
    <property type="entry name" value="Bet v1-like"/>
    <property type="match status" value="1"/>
</dbReference>